<dbReference type="AlphaFoldDB" id="A0AAD3Y3W1"/>
<reference evidence="2" key="1">
    <citation type="submission" date="2023-05" db="EMBL/GenBank/DDBJ databases">
        <title>Nepenthes gracilis genome sequencing.</title>
        <authorList>
            <person name="Fukushima K."/>
        </authorList>
    </citation>
    <scope>NUCLEOTIDE SEQUENCE</scope>
    <source>
        <strain evidence="2">SING2019-196</strain>
    </source>
</reference>
<evidence type="ECO:0008006" key="4">
    <source>
        <dbReference type="Google" id="ProtNLM"/>
    </source>
</evidence>
<evidence type="ECO:0000313" key="2">
    <source>
        <dbReference type="EMBL" id="GMH28258.1"/>
    </source>
</evidence>
<keyword evidence="1" id="KW-0732">Signal</keyword>
<feature type="chain" id="PRO_5041944076" description="Secreted protein" evidence="1">
    <location>
        <begin position="21"/>
        <end position="82"/>
    </location>
</feature>
<accession>A0AAD3Y3W1</accession>
<gene>
    <name evidence="2" type="ORF">Nepgr_030101</name>
</gene>
<dbReference type="EMBL" id="BSYO01000034">
    <property type="protein sequence ID" value="GMH28258.1"/>
    <property type="molecule type" value="Genomic_DNA"/>
</dbReference>
<organism evidence="2 3">
    <name type="scientific">Nepenthes gracilis</name>
    <name type="common">Slender pitcher plant</name>
    <dbReference type="NCBI Taxonomy" id="150966"/>
    <lineage>
        <taxon>Eukaryota</taxon>
        <taxon>Viridiplantae</taxon>
        <taxon>Streptophyta</taxon>
        <taxon>Embryophyta</taxon>
        <taxon>Tracheophyta</taxon>
        <taxon>Spermatophyta</taxon>
        <taxon>Magnoliopsida</taxon>
        <taxon>eudicotyledons</taxon>
        <taxon>Gunneridae</taxon>
        <taxon>Pentapetalae</taxon>
        <taxon>Caryophyllales</taxon>
        <taxon>Nepenthaceae</taxon>
        <taxon>Nepenthes</taxon>
    </lineage>
</organism>
<keyword evidence="3" id="KW-1185">Reference proteome</keyword>
<comment type="caution">
    <text evidence="2">The sequence shown here is derived from an EMBL/GenBank/DDBJ whole genome shotgun (WGS) entry which is preliminary data.</text>
</comment>
<protein>
    <recommendedName>
        <fullName evidence="4">Secreted protein</fullName>
    </recommendedName>
</protein>
<feature type="signal peptide" evidence="1">
    <location>
        <begin position="1"/>
        <end position="20"/>
    </location>
</feature>
<evidence type="ECO:0000313" key="3">
    <source>
        <dbReference type="Proteomes" id="UP001279734"/>
    </source>
</evidence>
<proteinExistence type="predicted"/>
<name>A0AAD3Y3W1_NEPGR</name>
<evidence type="ECO:0000256" key="1">
    <source>
        <dbReference type="SAM" id="SignalP"/>
    </source>
</evidence>
<sequence length="82" mass="9080">MMRLTERCSHCCFFAGTVLVLELLRNTDFLEYCCSCVDDIHLLGQHLNSVLLLLNGQLDVFGMPARCCCTASELSDGAVHLV</sequence>
<dbReference type="Proteomes" id="UP001279734">
    <property type="component" value="Unassembled WGS sequence"/>
</dbReference>